<protein>
    <recommendedName>
        <fullName evidence="3">Pathogen-related protein</fullName>
    </recommendedName>
</protein>
<evidence type="ECO:0000313" key="2">
    <source>
        <dbReference type="Proteomes" id="UP000827284"/>
    </source>
</evidence>
<keyword evidence="2" id="KW-1185">Reference proteome</keyword>
<dbReference type="Gene3D" id="3.10.450.50">
    <property type="match status" value="1"/>
</dbReference>
<evidence type="ECO:0000313" key="1">
    <source>
        <dbReference type="EMBL" id="GJJ70182.1"/>
    </source>
</evidence>
<gene>
    <name evidence="1" type="ORF">EMPS_02531</name>
</gene>
<name>A0A9P3H519_9FUNG</name>
<sequence length="246" mass="27838">MSLPDFMTNPNAVLGDTEHEWRYGRVPDYNKVNAAFDREKTMHHEEGSLPWLVSNLVKNWEKEMSYKLRADQIRTINQEKYRFSVNGLGWHTVDEMLKIGTYNALIGDSELYKASESDFSDSHKLFKRALSTFSWEVLEVYSGPPVVAFKWRHWGKMTGDLSVKLGNGKKLEAAASNEVVESIGVTVAKVNDKFEIEELETFYDANILMKQLAKNRKDENGEIVASAEAGSKCPFMAGAGSQTKEI</sequence>
<organism evidence="1 2">
    <name type="scientific">Entomortierella parvispora</name>
    <dbReference type="NCBI Taxonomy" id="205924"/>
    <lineage>
        <taxon>Eukaryota</taxon>
        <taxon>Fungi</taxon>
        <taxon>Fungi incertae sedis</taxon>
        <taxon>Mucoromycota</taxon>
        <taxon>Mortierellomycotina</taxon>
        <taxon>Mortierellomycetes</taxon>
        <taxon>Mortierellales</taxon>
        <taxon>Mortierellaceae</taxon>
        <taxon>Entomortierella</taxon>
    </lineage>
</organism>
<reference evidence="1" key="2">
    <citation type="journal article" date="2022" name="Microbiol. Resour. Announc.">
        <title>Whole-Genome Sequence of Entomortierella parvispora E1425, a Mucoromycotan Fungus Associated with Burkholderiaceae-Related Endosymbiotic Bacteria.</title>
        <authorList>
            <person name="Herlambang A."/>
            <person name="Guo Y."/>
            <person name="Takashima Y."/>
            <person name="Narisawa K."/>
            <person name="Ohta H."/>
            <person name="Nishizawa T."/>
        </authorList>
    </citation>
    <scope>NUCLEOTIDE SEQUENCE</scope>
    <source>
        <strain evidence="1">E1425</strain>
    </source>
</reference>
<dbReference type="PANTHER" id="PTHR31723">
    <property type="entry name" value="PATHOGENESIS-RELATED FAMILY PROTEIN"/>
    <property type="match status" value="1"/>
</dbReference>
<evidence type="ECO:0008006" key="3">
    <source>
        <dbReference type="Google" id="ProtNLM"/>
    </source>
</evidence>
<accession>A0A9P3H519</accession>
<reference evidence="1" key="1">
    <citation type="submission" date="2021-11" db="EMBL/GenBank/DDBJ databases">
        <authorList>
            <person name="Herlambang A."/>
            <person name="Guo Y."/>
            <person name="Takashima Y."/>
            <person name="Nishizawa T."/>
        </authorList>
    </citation>
    <scope>NUCLEOTIDE SEQUENCE</scope>
    <source>
        <strain evidence="1">E1425</strain>
    </source>
</reference>
<comment type="caution">
    <text evidence="1">The sequence shown here is derived from an EMBL/GenBank/DDBJ whole genome shotgun (WGS) entry which is preliminary data.</text>
</comment>
<dbReference type="SUPFAM" id="SSF54427">
    <property type="entry name" value="NTF2-like"/>
    <property type="match status" value="1"/>
</dbReference>
<dbReference type="AlphaFoldDB" id="A0A9P3H519"/>
<dbReference type="Proteomes" id="UP000827284">
    <property type="component" value="Unassembled WGS sequence"/>
</dbReference>
<dbReference type="OrthoDB" id="65445at2759"/>
<dbReference type="EMBL" id="BQFW01000003">
    <property type="protein sequence ID" value="GJJ70182.1"/>
    <property type="molecule type" value="Genomic_DNA"/>
</dbReference>
<proteinExistence type="predicted"/>
<dbReference type="InterPro" id="IPR053218">
    <property type="entry name" value="Pathogen-related_defense"/>
</dbReference>
<dbReference type="InterPro" id="IPR032710">
    <property type="entry name" value="NTF2-like_dom_sf"/>
</dbReference>
<dbReference type="PANTHER" id="PTHR31723:SF10">
    <property type="entry name" value="PATHOGEN-RELATED PROTEIN"/>
    <property type="match status" value="1"/>
</dbReference>